<dbReference type="Proteomes" id="UP001432027">
    <property type="component" value="Unassembled WGS sequence"/>
</dbReference>
<evidence type="ECO:0000313" key="1">
    <source>
        <dbReference type="EMBL" id="GMS84036.1"/>
    </source>
</evidence>
<dbReference type="EMBL" id="BTSX01000002">
    <property type="protein sequence ID" value="GMS84036.1"/>
    <property type="molecule type" value="Genomic_DNA"/>
</dbReference>
<name>A0AAV5SX02_9BILA</name>
<protein>
    <submittedName>
        <fullName evidence="1">Uncharacterized protein</fullName>
    </submittedName>
</protein>
<sequence length="68" mass="8033">LPENSHAALARVTGKSEHRNLAGNWAPFSGRFHYELLEFYPLLFTRINSQTCNFRYQFIHGKLHLFIR</sequence>
<feature type="non-terminal residue" evidence="1">
    <location>
        <position position="1"/>
    </location>
</feature>
<organism evidence="1 2">
    <name type="scientific">Pristionchus entomophagus</name>
    <dbReference type="NCBI Taxonomy" id="358040"/>
    <lineage>
        <taxon>Eukaryota</taxon>
        <taxon>Metazoa</taxon>
        <taxon>Ecdysozoa</taxon>
        <taxon>Nematoda</taxon>
        <taxon>Chromadorea</taxon>
        <taxon>Rhabditida</taxon>
        <taxon>Rhabditina</taxon>
        <taxon>Diplogasteromorpha</taxon>
        <taxon>Diplogasteroidea</taxon>
        <taxon>Neodiplogasteridae</taxon>
        <taxon>Pristionchus</taxon>
    </lineage>
</organism>
<evidence type="ECO:0000313" key="2">
    <source>
        <dbReference type="Proteomes" id="UP001432027"/>
    </source>
</evidence>
<proteinExistence type="predicted"/>
<comment type="caution">
    <text evidence="1">The sequence shown here is derived from an EMBL/GenBank/DDBJ whole genome shotgun (WGS) entry which is preliminary data.</text>
</comment>
<feature type="non-terminal residue" evidence="1">
    <location>
        <position position="68"/>
    </location>
</feature>
<accession>A0AAV5SX02</accession>
<keyword evidence="2" id="KW-1185">Reference proteome</keyword>
<gene>
    <name evidence="1" type="ORF">PENTCL1PPCAC_6211</name>
</gene>
<dbReference type="AlphaFoldDB" id="A0AAV5SX02"/>
<reference evidence="1" key="1">
    <citation type="submission" date="2023-10" db="EMBL/GenBank/DDBJ databases">
        <title>Genome assembly of Pristionchus species.</title>
        <authorList>
            <person name="Yoshida K."/>
            <person name="Sommer R.J."/>
        </authorList>
    </citation>
    <scope>NUCLEOTIDE SEQUENCE</scope>
    <source>
        <strain evidence="1">RS0144</strain>
    </source>
</reference>